<dbReference type="PANTHER" id="PTHR30250">
    <property type="entry name" value="PST FAMILY PREDICTED COLANIC ACID TRANSPORTER"/>
    <property type="match status" value="1"/>
</dbReference>
<feature type="transmembrane region" description="Helical" evidence="7">
    <location>
        <begin position="934"/>
        <end position="954"/>
    </location>
</feature>
<feature type="transmembrane region" description="Helical" evidence="7">
    <location>
        <begin position="1296"/>
        <end position="1316"/>
    </location>
</feature>
<feature type="transmembrane region" description="Helical" evidence="7">
    <location>
        <begin position="388"/>
        <end position="408"/>
    </location>
</feature>
<feature type="transmembrane region" description="Helical" evidence="7">
    <location>
        <begin position="800"/>
        <end position="817"/>
    </location>
</feature>
<name>A0A918NTP2_9ACTN</name>
<feature type="transmembrane region" description="Helical" evidence="7">
    <location>
        <begin position="721"/>
        <end position="740"/>
    </location>
</feature>
<comment type="caution">
    <text evidence="8">The sequence shown here is derived from an EMBL/GenBank/DDBJ whole genome shotgun (WGS) entry which is preliminary data.</text>
</comment>
<dbReference type="GO" id="GO:0005886">
    <property type="term" value="C:plasma membrane"/>
    <property type="evidence" value="ECO:0007669"/>
    <property type="project" value="UniProtKB-SubCell"/>
</dbReference>
<feature type="transmembrane region" description="Helical" evidence="7">
    <location>
        <begin position="889"/>
        <end position="905"/>
    </location>
</feature>
<evidence type="ECO:0000313" key="9">
    <source>
        <dbReference type="Proteomes" id="UP000619244"/>
    </source>
</evidence>
<keyword evidence="3 7" id="KW-0812">Transmembrane</keyword>
<feature type="compositionally biased region" description="Low complexity" evidence="6">
    <location>
        <begin position="459"/>
        <end position="472"/>
    </location>
</feature>
<evidence type="ECO:0000256" key="1">
    <source>
        <dbReference type="ARBA" id="ARBA00004651"/>
    </source>
</evidence>
<comment type="subcellular location">
    <subcellularLocation>
        <location evidence="1">Cell membrane</location>
        <topology evidence="1">Multi-pass membrane protein</topology>
    </subcellularLocation>
</comment>
<keyword evidence="4 7" id="KW-1133">Transmembrane helix</keyword>
<feature type="transmembrane region" description="Helical" evidence="7">
    <location>
        <begin position="255"/>
        <end position="276"/>
    </location>
</feature>
<evidence type="ECO:0000256" key="3">
    <source>
        <dbReference type="ARBA" id="ARBA00022692"/>
    </source>
</evidence>
<keyword evidence="9" id="KW-1185">Reference proteome</keyword>
<feature type="region of interest" description="Disordered" evidence="6">
    <location>
        <begin position="1"/>
        <end position="29"/>
    </location>
</feature>
<feature type="transmembrane region" description="Helical" evidence="7">
    <location>
        <begin position="1022"/>
        <end position="1038"/>
    </location>
</feature>
<evidence type="ECO:0000313" key="8">
    <source>
        <dbReference type="EMBL" id="GGX95434.1"/>
    </source>
</evidence>
<keyword evidence="2" id="KW-1003">Cell membrane</keyword>
<feature type="transmembrane region" description="Helical" evidence="7">
    <location>
        <begin position="40"/>
        <end position="61"/>
    </location>
</feature>
<feature type="transmembrane region" description="Helical" evidence="7">
    <location>
        <begin position="282"/>
        <end position="307"/>
    </location>
</feature>
<dbReference type="PANTHER" id="PTHR30250:SF11">
    <property type="entry name" value="O-ANTIGEN TRANSPORTER-RELATED"/>
    <property type="match status" value="1"/>
</dbReference>
<feature type="transmembrane region" description="Helical" evidence="7">
    <location>
        <begin position="175"/>
        <end position="199"/>
    </location>
</feature>
<evidence type="ECO:0000256" key="5">
    <source>
        <dbReference type="ARBA" id="ARBA00023136"/>
    </source>
</evidence>
<feature type="transmembrane region" description="Helical" evidence="7">
    <location>
        <begin position="989"/>
        <end position="1010"/>
    </location>
</feature>
<sequence>MSDTTTAQADTSPTEAPGRPPGRRLRLPGRGGGSQLFRNAYALMLNTGISAVLGLGFWLAAARYYSESAVGQGSAAIAAMKLLAGLTAVTLTGALARFIPVAGRSTGRLVLRTYLGSSVVVASAAVVFLLTLNVWGPSYRFLHGPVNGLGFILAVVAWSLLTLQDGVLTGLRSALWVPVGNTVFSAVKLALLVAFAAAIPTSGVFVSWVAAIGVSVLPLGWLVFRRLVPRHVAATADHADPPSTREMGRFLAGDYTGSLFSLAVVYLVPVIVASQVGSADNAYFYITTTIGGTVNLLAVNMGASLTVEGSHDPARLAANTRAALRRMARIMLPVSAVLFAGAPLILRVFGEGYAEAATPLLRWLAVGAVLRVVMETYFAVLRAQSRTAGLAWLQGLLCALVLGLTLLLLPRTGLTGAGIAEVASLAVIVAVAAPRLRRVLRAAPSGPVPEDAAPDGDLADLPRTAPASASAPEPGPAGTRGGRQGPARAPDTDTVALGVRVDFEHPEFRPDVRPGPGTPPTGTPAAHRPEHRPTWARGAPPDRGEARSGPLEPLGLPVEEREPGSEASLGPAEAARLWEVDAPFDADEALSAGAGGTRPAPGTGTGPGTAARPAGGADGTTGTDAEGSPGRARRVPAGSQPPPSPRGRPRPTRAGLVLGCLLTAALVLYWVPVLGLGEADLDRMSGLGLVSVLPPPTLAGAALLVTVFASLLWLRREHRALLLAALLATVVSLHALPAVVETEPRFATAWQHLGFLDHIGRTGTAVPDLDARWSWPGFFAAAAFAARACGLSDLTEVVRWWPTALQLLFLPPMFLLARSMRAGWRARWTGVWIFVLGGWVGQDYFSPQGFTYLLYLVFVAILLVWFRAPRVLWAGRRPGEAEVEPTDRWQRAVLLLVLVGLFLAVVPAHQLTPFVMLGVVTALVVTGRCELRGLPVLCAVVVAVWLGFMAEPYWSGHFDELFGGIGGVGGNVSSSVSGRIQDGSSAHKLVLYTRVALAGTVLALACLGWWRRWDHKYRERSLLVLAFVPFMGFGMQSYGGEMALRVFMFALPGAALLAGLALFPRTGATAEERERDRVSLAPLAALLAGLVLVGGFLVARWGNEPFERVRPGEVAAMEYVYAHDDPTVRLLWLSDDPVDDVTPSLPWGARDMERVQYVPTLAPSDPVLVSGLVKALRQAGPNSYLMVNRSQVVYLRLDAGYSATWETRLVRHLDDRPELRKTFVNDDVTLYTLSERPAGKVPQADPGPPGPQVTWTPWSVAGALAAAALIVLLTVREVLRVAARPSAALLRRLQSGFWFSLPLLAVLLASLVQRFLTMA</sequence>
<feature type="transmembrane region" description="Helical" evidence="7">
    <location>
        <begin position="111"/>
        <end position="135"/>
    </location>
</feature>
<feature type="region of interest" description="Disordered" evidence="6">
    <location>
        <begin position="589"/>
        <end position="651"/>
    </location>
</feature>
<feature type="compositionally biased region" description="Polar residues" evidence="6">
    <location>
        <begin position="1"/>
        <end position="14"/>
    </location>
</feature>
<protein>
    <recommendedName>
        <fullName evidence="10">Lipopolysaccharide biosynthesis protein</fullName>
    </recommendedName>
</protein>
<feature type="transmembrane region" description="Helical" evidence="7">
    <location>
        <begin position="361"/>
        <end position="381"/>
    </location>
</feature>
<evidence type="ECO:0008006" key="10">
    <source>
        <dbReference type="Google" id="ProtNLM"/>
    </source>
</evidence>
<evidence type="ECO:0000256" key="7">
    <source>
        <dbReference type="SAM" id="Phobius"/>
    </source>
</evidence>
<feature type="transmembrane region" description="Helical" evidence="7">
    <location>
        <begin position="692"/>
        <end position="714"/>
    </location>
</feature>
<feature type="transmembrane region" description="Helical" evidence="7">
    <location>
        <begin position="1255"/>
        <end position="1275"/>
    </location>
</feature>
<evidence type="ECO:0000256" key="6">
    <source>
        <dbReference type="SAM" id="MobiDB-lite"/>
    </source>
</evidence>
<feature type="transmembrane region" description="Helical" evidence="7">
    <location>
        <begin position="205"/>
        <end position="224"/>
    </location>
</feature>
<feature type="transmembrane region" description="Helical" evidence="7">
    <location>
        <begin position="829"/>
        <end position="846"/>
    </location>
</feature>
<feature type="transmembrane region" description="Helical" evidence="7">
    <location>
        <begin position="654"/>
        <end position="672"/>
    </location>
</feature>
<feature type="transmembrane region" description="Helical" evidence="7">
    <location>
        <begin position="1083"/>
        <end position="1102"/>
    </location>
</feature>
<accession>A0A918NTP2</accession>
<feature type="transmembrane region" description="Helical" evidence="7">
    <location>
        <begin position="1044"/>
        <end position="1063"/>
    </location>
</feature>
<dbReference type="Proteomes" id="UP000619244">
    <property type="component" value="Unassembled WGS sequence"/>
</dbReference>
<dbReference type="RefSeq" id="WP_190193147.1">
    <property type="nucleotide sequence ID" value="NZ_BMVU01000034.1"/>
</dbReference>
<gene>
    <name evidence="8" type="ORF">GCM10010358_56610</name>
</gene>
<feature type="region of interest" description="Disordered" evidence="6">
    <location>
        <begin position="444"/>
        <end position="491"/>
    </location>
</feature>
<evidence type="ECO:0000256" key="4">
    <source>
        <dbReference type="ARBA" id="ARBA00022989"/>
    </source>
</evidence>
<keyword evidence="5 7" id="KW-0472">Membrane</keyword>
<feature type="transmembrane region" description="Helical" evidence="7">
    <location>
        <begin position="141"/>
        <end position="163"/>
    </location>
</feature>
<feature type="transmembrane region" description="Helical" evidence="7">
    <location>
        <begin position="328"/>
        <end position="349"/>
    </location>
</feature>
<feature type="transmembrane region" description="Helical" evidence="7">
    <location>
        <begin position="73"/>
        <end position="99"/>
    </location>
</feature>
<evidence type="ECO:0000256" key="2">
    <source>
        <dbReference type="ARBA" id="ARBA00022475"/>
    </source>
</evidence>
<feature type="compositionally biased region" description="Low complexity" evidence="6">
    <location>
        <begin position="597"/>
        <end position="625"/>
    </location>
</feature>
<proteinExistence type="predicted"/>
<feature type="transmembrane region" description="Helical" evidence="7">
    <location>
        <begin position="414"/>
        <end position="433"/>
    </location>
</feature>
<feature type="transmembrane region" description="Helical" evidence="7">
    <location>
        <begin position="911"/>
        <end position="927"/>
    </location>
</feature>
<reference evidence="8" key="1">
    <citation type="journal article" date="2014" name="Int. J. Syst. Evol. Microbiol.">
        <title>Complete genome sequence of Corynebacterium casei LMG S-19264T (=DSM 44701T), isolated from a smear-ripened cheese.</title>
        <authorList>
            <consortium name="US DOE Joint Genome Institute (JGI-PGF)"/>
            <person name="Walter F."/>
            <person name="Albersmeier A."/>
            <person name="Kalinowski J."/>
            <person name="Ruckert C."/>
        </authorList>
    </citation>
    <scope>NUCLEOTIDE SEQUENCE</scope>
    <source>
        <strain evidence="8">JCM 4790</strain>
    </source>
</reference>
<organism evidence="8 9">
    <name type="scientific">Streptomyces minutiscleroticus</name>
    <dbReference type="NCBI Taxonomy" id="68238"/>
    <lineage>
        <taxon>Bacteria</taxon>
        <taxon>Bacillati</taxon>
        <taxon>Actinomycetota</taxon>
        <taxon>Actinomycetes</taxon>
        <taxon>Kitasatosporales</taxon>
        <taxon>Streptomycetaceae</taxon>
        <taxon>Streptomyces</taxon>
    </lineage>
</organism>
<reference evidence="8" key="2">
    <citation type="submission" date="2020-09" db="EMBL/GenBank/DDBJ databases">
        <authorList>
            <person name="Sun Q."/>
            <person name="Ohkuma M."/>
        </authorList>
    </citation>
    <scope>NUCLEOTIDE SEQUENCE</scope>
    <source>
        <strain evidence="8">JCM 4790</strain>
    </source>
</reference>
<feature type="transmembrane region" description="Helical" evidence="7">
    <location>
        <begin position="852"/>
        <end position="868"/>
    </location>
</feature>
<feature type="region of interest" description="Disordered" evidence="6">
    <location>
        <begin position="505"/>
        <end position="571"/>
    </location>
</feature>
<dbReference type="EMBL" id="BMVU01000034">
    <property type="protein sequence ID" value="GGX95434.1"/>
    <property type="molecule type" value="Genomic_DNA"/>
</dbReference>
<dbReference type="InterPro" id="IPR050833">
    <property type="entry name" value="Poly_Biosynth_Transport"/>
</dbReference>